<evidence type="ECO:0000256" key="8">
    <source>
        <dbReference type="ARBA" id="ARBA00048679"/>
    </source>
</evidence>
<evidence type="ECO:0000313" key="10">
    <source>
        <dbReference type="Proteomes" id="UP000796880"/>
    </source>
</evidence>
<keyword evidence="5" id="KW-0418">Kinase</keyword>
<reference evidence="9" key="1">
    <citation type="submission" date="2020-03" db="EMBL/GenBank/DDBJ databases">
        <title>A high-quality chromosome-level genome assembly of a woody plant with both climbing and erect habits, Rhamnella rubrinervis.</title>
        <authorList>
            <person name="Lu Z."/>
            <person name="Yang Y."/>
            <person name="Zhu X."/>
            <person name="Sun Y."/>
        </authorList>
    </citation>
    <scope>NUCLEOTIDE SEQUENCE</scope>
    <source>
        <strain evidence="9">BYM</strain>
        <tissue evidence="9">Leaf</tissue>
    </source>
</reference>
<keyword evidence="2" id="KW-0723">Serine/threonine-protein kinase</keyword>
<dbReference type="EC" id="2.7.11.1" evidence="1"/>
<protein>
    <recommendedName>
        <fullName evidence="1">non-specific serine/threonine protein kinase</fullName>
        <ecNumber evidence="1">2.7.11.1</ecNumber>
    </recommendedName>
</protein>
<dbReference type="Proteomes" id="UP000796880">
    <property type="component" value="Unassembled WGS sequence"/>
</dbReference>
<dbReference type="EMBL" id="VOIH02000001">
    <property type="protein sequence ID" value="KAF3455618.1"/>
    <property type="molecule type" value="Genomic_DNA"/>
</dbReference>
<dbReference type="InterPro" id="IPR051420">
    <property type="entry name" value="Ser_Thr_Kinases_DiverseReg"/>
</dbReference>
<evidence type="ECO:0000256" key="7">
    <source>
        <dbReference type="ARBA" id="ARBA00047899"/>
    </source>
</evidence>
<comment type="catalytic activity">
    <reaction evidence="7">
        <text>L-threonyl-[protein] + ATP = O-phospho-L-threonyl-[protein] + ADP + H(+)</text>
        <dbReference type="Rhea" id="RHEA:46608"/>
        <dbReference type="Rhea" id="RHEA-COMP:11060"/>
        <dbReference type="Rhea" id="RHEA-COMP:11605"/>
        <dbReference type="ChEBI" id="CHEBI:15378"/>
        <dbReference type="ChEBI" id="CHEBI:30013"/>
        <dbReference type="ChEBI" id="CHEBI:30616"/>
        <dbReference type="ChEBI" id="CHEBI:61977"/>
        <dbReference type="ChEBI" id="CHEBI:456216"/>
        <dbReference type="EC" id="2.7.11.1"/>
    </reaction>
</comment>
<dbReference type="OrthoDB" id="676979at2759"/>
<dbReference type="PANTHER" id="PTHR48005">
    <property type="entry name" value="LEUCINE RICH REPEAT KINASE 2"/>
    <property type="match status" value="1"/>
</dbReference>
<evidence type="ECO:0000256" key="2">
    <source>
        <dbReference type="ARBA" id="ARBA00022527"/>
    </source>
</evidence>
<evidence type="ECO:0000313" key="9">
    <source>
        <dbReference type="EMBL" id="KAF3455618.1"/>
    </source>
</evidence>
<evidence type="ECO:0000256" key="3">
    <source>
        <dbReference type="ARBA" id="ARBA00022679"/>
    </source>
</evidence>
<proteinExistence type="predicted"/>
<dbReference type="SUPFAM" id="SSF56112">
    <property type="entry name" value="Protein kinase-like (PK-like)"/>
    <property type="match status" value="1"/>
</dbReference>
<keyword evidence="10" id="KW-1185">Reference proteome</keyword>
<evidence type="ECO:0000256" key="1">
    <source>
        <dbReference type="ARBA" id="ARBA00012513"/>
    </source>
</evidence>
<evidence type="ECO:0000256" key="5">
    <source>
        <dbReference type="ARBA" id="ARBA00022777"/>
    </source>
</evidence>
<dbReference type="PANTHER" id="PTHR48005:SF70">
    <property type="entry name" value="MDIS1-INTERACTING RECEPTOR LIKE KINASE 2-LIKE"/>
    <property type="match status" value="1"/>
</dbReference>
<dbReference type="GO" id="GO:0005524">
    <property type="term" value="F:ATP binding"/>
    <property type="evidence" value="ECO:0007669"/>
    <property type="project" value="UniProtKB-KW"/>
</dbReference>
<accession>A0A8K0MRU5</accession>
<sequence length="180" mass="20123">MELDWTKRVNVVKGLADAISYMHLECCPTIVHRDISSKMCCWMQNLKLTFLILVQLEFLIQNHQIGLHSQVLLDTLPQLRSCNIGSDHGKASRDLISTLLTSSSPPAADRILLMDVIDQRLSPPRRQIAEQVASVAKLAFACIHPSPQSRPTMKQVSEKLSTSSPSLLQPLDMITLKQLL</sequence>
<comment type="catalytic activity">
    <reaction evidence="8">
        <text>L-seryl-[protein] + ATP = O-phospho-L-seryl-[protein] + ADP + H(+)</text>
        <dbReference type="Rhea" id="RHEA:17989"/>
        <dbReference type="Rhea" id="RHEA-COMP:9863"/>
        <dbReference type="Rhea" id="RHEA-COMP:11604"/>
        <dbReference type="ChEBI" id="CHEBI:15378"/>
        <dbReference type="ChEBI" id="CHEBI:29999"/>
        <dbReference type="ChEBI" id="CHEBI:30616"/>
        <dbReference type="ChEBI" id="CHEBI:83421"/>
        <dbReference type="ChEBI" id="CHEBI:456216"/>
        <dbReference type="EC" id="2.7.11.1"/>
    </reaction>
</comment>
<keyword evidence="6" id="KW-0067">ATP-binding</keyword>
<evidence type="ECO:0000256" key="6">
    <source>
        <dbReference type="ARBA" id="ARBA00022840"/>
    </source>
</evidence>
<dbReference type="GO" id="GO:0004674">
    <property type="term" value="F:protein serine/threonine kinase activity"/>
    <property type="evidence" value="ECO:0007669"/>
    <property type="project" value="UniProtKB-KW"/>
</dbReference>
<dbReference type="InterPro" id="IPR011009">
    <property type="entry name" value="Kinase-like_dom_sf"/>
</dbReference>
<name>A0A8K0MRU5_9ROSA</name>
<evidence type="ECO:0000256" key="4">
    <source>
        <dbReference type="ARBA" id="ARBA00022741"/>
    </source>
</evidence>
<dbReference type="Gene3D" id="1.10.510.10">
    <property type="entry name" value="Transferase(Phosphotransferase) domain 1"/>
    <property type="match status" value="2"/>
</dbReference>
<gene>
    <name evidence="9" type="ORF">FNV43_RR00254</name>
</gene>
<keyword evidence="3" id="KW-0808">Transferase</keyword>
<organism evidence="9 10">
    <name type="scientific">Rhamnella rubrinervis</name>
    <dbReference type="NCBI Taxonomy" id="2594499"/>
    <lineage>
        <taxon>Eukaryota</taxon>
        <taxon>Viridiplantae</taxon>
        <taxon>Streptophyta</taxon>
        <taxon>Embryophyta</taxon>
        <taxon>Tracheophyta</taxon>
        <taxon>Spermatophyta</taxon>
        <taxon>Magnoliopsida</taxon>
        <taxon>eudicotyledons</taxon>
        <taxon>Gunneridae</taxon>
        <taxon>Pentapetalae</taxon>
        <taxon>rosids</taxon>
        <taxon>fabids</taxon>
        <taxon>Rosales</taxon>
        <taxon>Rhamnaceae</taxon>
        <taxon>rhamnoid group</taxon>
        <taxon>Rhamneae</taxon>
        <taxon>Rhamnella</taxon>
    </lineage>
</organism>
<dbReference type="AlphaFoldDB" id="A0A8K0MRU5"/>
<comment type="caution">
    <text evidence="9">The sequence shown here is derived from an EMBL/GenBank/DDBJ whole genome shotgun (WGS) entry which is preliminary data.</text>
</comment>
<keyword evidence="4" id="KW-0547">Nucleotide-binding</keyword>